<dbReference type="InterPro" id="IPR015418">
    <property type="entry name" value="Eaf6"/>
</dbReference>
<keyword evidence="5 9" id="KW-0805">Transcription regulation</keyword>
<feature type="region of interest" description="Disordered" evidence="10">
    <location>
        <begin position="116"/>
        <end position="179"/>
    </location>
</feature>
<reference evidence="11" key="1">
    <citation type="submission" date="2024-06" db="EMBL/GenBank/DDBJ databases">
        <authorList>
            <person name="Liu X."/>
            <person name="Lenzi L."/>
            <person name="Haldenby T S."/>
            <person name="Uol C."/>
        </authorList>
    </citation>
    <scope>NUCLEOTIDE SEQUENCE</scope>
</reference>
<sequence>MPTQGSPKASVLDLKGDLYDLVRQRKALAESLAALERQIYLFEGSYLDDTAPYGNIIKGWDHYLISTSSNTSATSGNANGSAPTRAAGDKRARKFRDSDRLFSRSSVTSIASLNAQSDASAKAATDNPASAHMTNEPYENPVADALSNGHANQQFPHTSKIFPPFNGATPVGKKKKRQR</sequence>
<keyword evidence="6" id="KW-0175">Coiled coil</keyword>
<feature type="compositionally biased region" description="Basic and acidic residues" evidence="10">
    <location>
        <begin position="87"/>
        <end position="100"/>
    </location>
</feature>
<comment type="subcellular location">
    <subcellularLocation>
        <location evidence="1">Nucleus</location>
    </subcellularLocation>
</comment>
<evidence type="ECO:0000256" key="2">
    <source>
        <dbReference type="ARBA" id="ARBA00010916"/>
    </source>
</evidence>
<feature type="compositionally biased region" description="Low complexity" evidence="10">
    <location>
        <begin position="69"/>
        <end position="82"/>
    </location>
</feature>
<evidence type="ECO:0000256" key="8">
    <source>
        <dbReference type="ARBA" id="ARBA00023242"/>
    </source>
</evidence>
<dbReference type="Pfam" id="PF09340">
    <property type="entry name" value="NuA4"/>
    <property type="match status" value="1"/>
</dbReference>
<comment type="similarity">
    <text evidence="2 9">Belongs to the EAF6 family.</text>
</comment>
<evidence type="ECO:0000256" key="10">
    <source>
        <dbReference type="SAM" id="MobiDB-lite"/>
    </source>
</evidence>
<keyword evidence="7 9" id="KW-0804">Transcription</keyword>
<dbReference type="Proteomes" id="UP001497525">
    <property type="component" value="Unassembled WGS sequence"/>
</dbReference>
<accession>A0AAV2T4D5</accession>
<evidence type="ECO:0000256" key="9">
    <source>
        <dbReference type="RuleBase" id="RU368022"/>
    </source>
</evidence>
<evidence type="ECO:0000313" key="11">
    <source>
        <dbReference type="EMBL" id="CAL5130153.1"/>
    </source>
</evidence>
<dbReference type="GO" id="GO:0005634">
    <property type="term" value="C:nucleus"/>
    <property type="evidence" value="ECO:0007669"/>
    <property type="project" value="UniProtKB-SubCell"/>
</dbReference>
<evidence type="ECO:0000313" key="12">
    <source>
        <dbReference type="Proteomes" id="UP001497525"/>
    </source>
</evidence>
<evidence type="ECO:0000256" key="3">
    <source>
        <dbReference type="ARBA" id="ARBA00019141"/>
    </source>
</evidence>
<evidence type="ECO:0000256" key="5">
    <source>
        <dbReference type="ARBA" id="ARBA00023015"/>
    </source>
</evidence>
<proteinExistence type="inferred from homology"/>
<comment type="caution">
    <text evidence="11">The sequence shown here is derived from an EMBL/GenBank/DDBJ whole genome shotgun (WGS) entry which is preliminary data.</text>
</comment>
<dbReference type="PANTHER" id="PTHR13476">
    <property type="entry name" value="CHROMATIN MODIFICATION-RELATED PROTEIN MEAF6"/>
    <property type="match status" value="1"/>
</dbReference>
<protein>
    <recommendedName>
        <fullName evidence="3">Chromatin modification-related protein MEAF6</fullName>
    </recommendedName>
</protein>
<dbReference type="GO" id="GO:0006325">
    <property type="term" value="P:chromatin organization"/>
    <property type="evidence" value="ECO:0007669"/>
    <property type="project" value="UniProtKB-KW"/>
</dbReference>
<keyword evidence="4" id="KW-0156">Chromatin regulator</keyword>
<name>A0AAV2T4D5_CALDB</name>
<organism evidence="11 12">
    <name type="scientific">Calicophoron daubneyi</name>
    <name type="common">Rumen fluke</name>
    <name type="synonym">Paramphistomum daubneyi</name>
    <dbReference type="NCBI Taxonomy" id="300641"/>
    <lineage>
        <taxon>Eukaryota</taxon>
        <taxon>Metazoa</taxon>
        <taxon>Spiralia</taxon>
        <taxon>Lophotrochozoa</taxon>
        <taxon>Platyhelminthes</taxon>
        <taxon>Trematoda</taxon>
        <taxon>Digenea</taxon>
        <taxon>Plagiorchiida</taxon>
        <taxon>Pronocephalata</taxon>
        <taxon>Paramphistomoidea</taxon>
        <taxon>Paramphistomidae</taxon>
        <taxon>Calicophoron</taxon>
    </lineage>
</organism>
<feature type="region of interest" description="Disordered" evidence="10">
    <location>
        <begin position="69"/>
        <end position="100"/>
    </location>
</feature>
<evidence type="ECO:0000256" key="4">
    <source>
        <dbReference type="ARBA" id="ARBA00022853"/>
    </source>
</evidence>
<evidence type="ECO:0000256" key="7">
    <source>
        <dbReference type="ARBA" id="ARBA00023163"/>
    </source>
</evidence>
<gene>
    <name evidence="11" type="ORF">CDAUBV1_LOCUS1592</name>
</gene>
<dbReference type="GO" id="GO:0000123">
    <property type="term" value="C:histone acetyltransferase complex"/>
    <property type="evidence" value="ECO:0007669"/>
    <property type="project" value="InterPro"/>
</dbReference>
<keyword evidence="8" id="KW-0539">Nucleus</keyword>
<dbReference type="AlphaFoldDB" id="A0AAV2T4D5"/>
<dbReference type="EMBL" id="CAXLJL010000057">
    <property type="protein sequence ID" value="CAL5130153.1"/>
    <property type="molecule type" value="Genomic_DNA"/>
</dbReference>
<evidence type="ECO:0000256" key="6">
    <source>
        <dbReference type="ARBA" id="ARBA00023054"/>
    </source>
</evidence>
<evidence type="ECO:0000256" key="1">
    <source>
        <dbReference type="ARBA" id="ARBA00004123"/>
    </source>
</evidence>